<feature type="signal peptide" evidence="1">
    <location>
        <begin position="1"/>
        <end position="17"/>
    </location>
</feature>
<evidence type="ECO:0000256" key="1">
    <source>
        <dbReference type="SAM" id="SignalP"/>
    </source>
</evidence>
<keyword evidence="3" id="KW-1185">Reference proteome</keyword>
<name>A0ABX8RG41_NOCIO</name>
<evidence type="ECO:0000313" key="3">
    <source>
        <dbReference type="Proteomes" id="UP000694257"/>
    </source>
</evidence>
<reference evidence="2 3" key="1">
    <citation type="submission" date="2021-07" db="EMBL/GenBank/DDBJ databases">
        <title>Whole Genome Sequence of Nocardia Iowensis.</title>
        <authorList>
            <person name="Lamm A."/>
            <person name="Collins-Fairclough A.M."/>
            <person name="Bunk B."/>
            <person name="Sproer C."/>
        </authorList>
    </citation>
    <scope>NUCLEOTIDE SEQUENCE [LARGE SCALE GENOMIC DNA]</scope>
    <source>
        <strain evidence="2 3">NRRL 5646</strain>
    </source>
</reference>
<dbReference type="EMBL" id="CP078145">
    <property type="protein sequence ID" value="QXN88331.1"/>
    <property type="molecule type" value="Genomic_DNA"/>
</dbReference>
<gene>
    <name evidence="2" type="ORF">KV110_22265</name>
</gene>
<organism evidence="2 3">
    <name type="scientific">Nocardia iowensis</name>
    <dbReference type="NCBI Taxonomy" id="204891"/>
    <lineage>
        <taxon>Bacteria</taxon>
        <taxon>Bacillati</taxon>
        <taxon>Actinomycetota</taxon>
        <taxon>Actinomycetes</taxon>
        <taxon>Mycobacteriales</taxon>
        <taxon>Nocardiaceae</taxon>
        <taxon>Nocardia</taxon>
    </lineage>
</organism>
<proteinExistence type="predicted"/>
<protein>
    <submittedName>
        <fullName evidence="2">DUF3558 domain-containing protein</fullName>
    </submittedName>
</protein>
<dbReference type="RefSeq" id="WP_218469214.1">
    <property type="nucleotide sequence ID" value="NZ_BAABJN010000008.1"/>
</dbReference>
<keyword evidence="1" id="KW-0732">Signal</keyword>
<dbReference type="PROSITE" id="PS51257">
    <property type="entry name" value="PROKAR_LIPOPROTEIN"/>
    <property type="match status" value="1"/>
</dbReference>
<evidence type="ECO:0000313" key="2">
    <source>
        <dbReference type="EMBL" id="QXN88331.1"/>
    </source>
</evidence>
<accession>A0ABX8RG41</accession>
<dbReference type="Proteomes" id="UP000694257">
    <property type="component" value="Chromosome"/>
</dbReference>
<sequence>MKKVSAAAAVLFSVVVAASSCSSTQPNSTTQAEQPAYPEFLSAEDKATIAYRDTLRTLDPCGYLDDAAIRRIGTPTYIGAESIFSWCTVRFASPSAVPGIGSISAAMMRSGSADATHQVGEVKAWTIPSAKPGEFCRAGIPVDDRSDIVLSAYADPDARADEPKGDLCATALDLARATVPHRLERPLRATSQRAHINSRLATLDPCSVLGTIAQGHRPALASPDADPYVDPWKCEFLLNPDDGSTAQIVRYMFESDAAHMTAKGTRKETTIGGLRATEDPTPGDHLAAGTCEISLSTAPQPPVIEPGAPTGRADAGYSEIITIRALNGCAPARTTAEELARLYRQLPG</sequence>
<feature type="chain" id="PRO_5046917190" evidence="1">
    <location>
        <begin position="18"/>
        <end position="348"/>
    </location>
</feature>